<proteinExistence type="predicted"/>
<evidence type="ECO:0000313" key="2">
    <source>
        <dbReference type="Proteomes" id="UP000053766"/>
    </source>
</evidence>
<dbReference type="Proteomes" id="UP000053766">
    <property type="component" value="Unassembled WGS sequence"/>
</dbReference>
<sequence length="106" mass="12555">MSDLRRIVVTKLLAIVNSKQKEINVKIARLQDEYAFSEYADDEGNIVLPEFLLYLYNIVSDRSDITRQQQALSAIYDLTSVRRIEYYARDLKFYERAMYPKAKNHK</sequence>
<dbReference type="AlphaFoldDB" id="A0A0D8XPQ8"/>
<evidence type="ECO:0000313" key="1">
    <source>
        <dbReference type="EMBL" id="KJH46638.1"/>
    </source>
</evidence>
<name>A0A0D8XPQ8_DICVI</name>
<dbReference type="EMBL" id="KN716342">
    <property type="protein sequence ID" value="KJH46638.1"/>
    <property type="molecule type" value="Genomic_DNA"/>
</dbReference>
<reference evidence="2" key="2">
    <citation type="journal article" date="2016" name="Sci. Rep.">
        <title>Dictyocaulus viviparus genome, variome and transcriptome elucidate lungworm biology and support future intervention.</title>
        <authorList>
            <person name="McNulty S.N."/>
            <person name="Strube C."/>
            <person name="Rosa B.A."/>
            <person name="Martin J.C."/>
            <person name="Tyagi R."/>
            <person name="Choi Y.J."/>
            <person name="Wang Q."/>
            <person name="Hallsworth Pepin K."/>
            <person name="Zhang X."/>
            <person name="Ozersky P."/>
            <person name="Wilson R.K."/>
            <person name="Sternberg P.W."/>
            <person name="Gasser R.B."/>
            <person name="Mitreva M."/>
        </authorList>
    </citation>
    <scope>NUCLEOTIDE SEQUENCE [LARGE SCALE GENOMIC DNA]</scope>
    <source>
        <strain evidence="2">HannoverDv2000</strain>
    </source>
</reference>
<gene>
    <name evidence="1" type="ORF">DICVIV_07292</name>
</gene>
<accession>A0A0D8XPQ8</accession>
<organism evidence="1 2">
    <name type="scientific">Dictyocaulus viviparus</name>
    <name type="common">Bovine lungworm</name>
    <dbReference type="NCBI Taxonomy" id="29172"/>
    <lineage>
        <taxon>Eukaryota</taxon>
        <taxon>Metazoa</taxon>
        <taxon>Ecdysozoa</taxon>
        <taxon>Nematoda</taxon>
        <taxon>Chromadorea</taxon>
        <taxon>Rhabditida</taxon>
        <taxon>Rhabditina</taxon>
        <taxon>Rhabditomorpha</taxon>
        <taxon>Strongyloidea</taxon>
        <taxon>Metastrongylidae</taxon>
        <taxon>Dictyocaulus</taxon>
    </lineage>
</organism>
<dbReference type="OrthoDB" id="10527750at2759"/>
<protein>
    <submittedName>
        <fullName evidence="1">Uncharacterized protein</fullName>
    </submittedName>
</protein>
<keyword evidence="2" id="KW-1185">Reference proteome</keyword>
<reference evidence="1 2" key="1">
    <citation type="submission" date="2013-11" db="EMBL/GenBank/DDBJ databases">
        <title>Draft genome of the bovine lungworm Dictyocaulus viviparus.</title>
        <authorList>
            <person name="Mitreva M."/>
        </authorList>
    </citation>
    <scope>NUCLEOTIDE SEQUENCE [LARGE SCALE GENOMIC DNA]</scope>
    <source>
        <strain evidence="1 2">HannoverDv2000</strain>
    </source>
</reference>